<name>A0A8S1X742_PAROT</name>
<keyword evidence="5" id="KW-0653">Protein transport</keyword>
<evidence type="ECO:0000256" key="6">
    <source>
        <dbReference type="ARBA" id="ARBA00023034"/>
    </source>
</evidence>
<dbReference type="OrthoDB" id="296793at2759"/>
<evidence type="ECO:0000256" key="7">
    <source>
        <dbReference type="ARBA" id="ARBA00023136"/>
    </source>
</evidence>
<organism evidence="12 13">
    <name type="scientific">Paramecium octaurelia</name>
    <dbReference type="NCBI Taxonomy" id="43137"/>
    <lineage>
        <taxon>Eukaryota</taxon>
        <taxon>Sar</taxon>
        <taxon>Alveolata</taxon>
        <taxon>Ciliophora</taxon>
        <taxon>Intramacronucleata</taxon>
        <taxon>Oligohymenophorea</taxon>
        <taxon>Peniculida</taxon>
        <taxon>Parameciidae</taxon>
        <taxon>Paramecium</taxon>
    </lineage>
</organism>
<dbReference type="Pfam" id="PF20671">
    <property type="entry name" value="COG3_C"/>
    <property type="match status" value="1"/>
</dbReference>
<proteinExistence type="inferred from homology"/>
<comment type="similarity">
    <text evidence="2">Belongs to the COG3 family.</text>
</comment>
<dbReference type="InterPro" id="IPR007265">
    <property type="entry name" value="COG_su3"/>
</dbReference>
<keyword evidence="6" id="KW-0333">Golgi apparatus</keyword>
<dbReference type="Proteomes" id="UP000683925">
    <property type="component" value="Unassembled WGS sequence"/>
</dbReference>
<dbReference type="PANTHER" id="PTHR13302:SF8">
    <property type="entry name" value="CONSERVED OLIGOMERIC GOLGI COMPLEX SUBUNIT 3"/>
    <property type="match status" value="1"/>
</dbReference>
<evidence type="ECO:0000313" key="12">
    <source>
        <dbReference type="EMBL" id="CAD8197267.1"/>
    </source>
</evidence>
<accession>A0A8S1X742</accession>
<feature type="coiled-coil region" evidence="9">
    <location>
        <begin position="72"/>
        <end position="106"/>
    </location>
</feature>
<evidence type="ECO:0000256" key="9">
    <source>
        <dbReference type="SAM" id="Coils"/>
    </source>
</evidence>
<dbReference type="GO" id="GO:0000139">
    <property type="term" value="C:Golgi membrane"/>
    <property type="evidence" value="ECO:0007669"/>
    <property type="project" value="UniProtKB-SubCell"/>
</dbReference>
<protein>
    <recommendedName>
        <fullName evidence="3">Conserved oligomeric Golgi complex subunit 3</fullName>
    </recommendedName>
    <alternativeName>
        <fullName evidence="8">Component of oligomeric Golgi complex 3</fullName>
    </alternativeName>
</protein>
<dbReference type="GO" id="GO:0007030">
    <property type="term" value="P:Golgi organization"/>
    <property type="evidence" value="ECO:0007669"/>
    <property type="project" value="TreeGrafter"/>
</dbReference>
<keyword evidence="7" id="KW-0472">Membrane</keyword>
<comment type="caution">
    <text evidence="12">The sequence shown here is derived from an EMBL/GenBank/DDBJ whole genome shotgun (WGS) entry which is preliminary data.</text>
</comment>
<dbReference type="EMBL" id="CAJJDP010000114">
    <property type="protein sequence ID" value="CAD8197267.1"/>
    <property type="molecule type" value="Genomic_DNA"/>
</dbReference>
<evidence type="ECO:0000256" key="2">
    <source>
        <dbReference type="ARBA" id="ARBA00009936"/>
    </source>
</evidence>
<dbReference type="GO" id="GO:0005801">
    <property type="term" value="C:cis-Golgi network"/>
    <property type="evidence" value="ECO:0007669"/>
    <property type="project" value="InterPro"/>
</dbReference>
<dbReference type="Pfam" id="PF04136">
    <property type="entry name" value="COG3_N"/>
    <property type="match status" value="1"/>
</dbReference>
<gene>
    <name evidence="12" type="ORF">POCTA_138.1.T1140023</name>
</gene>
<dbReference type="OMA" id="NQIVECF"/>
<evidence type="ECO:0000259" key="10">
    <source>
        <dbReference type="Pfam" id="PF04136"/>
    </source>
</evidence>
<evidence type="ECO:0000256" key="1">
    <source>
        <dbReference type="ARBA" id="ARBA00004395"/>
    </source>
</evidence>
<dbReference type="GO" id="GO:0006891">
    <property type="term" value="P:intra-Golgi vesicle-mediated transport"/>
    <property type="evidence" value="ECO:0007669"/>
    <property type="project" value="TreeGrafter"/>
</dbReference>
<keyword evidence="4" id="KW-0813">Transport</keyword>
<evidence type="ECO:0000259" key="11">
    <source>
        <dbReference type="Pfam" id="PF20671"/>
    </source>
</evidence>
<dbReference type="AlphaFoldDB" id="A0A8S1X742"/>
<reference evidence="12" key="1">
    <citation type="submission" date="2021-01" db="EMBL/GenBank/DDBJ databases">
        <authorList>
            <consortium name="Genoscope - CEA"/>
            <person name="William W."/>
        </authorList>
    </citation>
    <scope>NUCLEOTIDE SEQUENCE</scope>
</reference>
<evidence type="ECO:0000313" key="13">
    <source>
        <dbReference type="Proteomes" id="UP000683925"/>
    </source>
</evidence>
<evidence type="ECO:0000256" key="3">
    <source>
        <dbReference type="ARBA" id="ARBA00020976"/>
    </source>
</evidence>
<sequence>MQINIVQWEQSNALTPQEQAIIDEMDSQQQKGQQEKEKTTNFQFYKRRDKKNDDFFRLETIQGQYQQKLSSLQSITQNLETICDQLKKLNDDKDKIVQKISQFHQEANVHINEQKELLEYQFQIQENIQYYYNIQKISRDLENDDKKEINYQVLISEIQEGIIFFSSKPNYYQSDKCILQYQQLKKRLLGTCKSSLMKLLNKESQFINQKFSQLKDLICVFYPPRFFGYSDFNADDNHILQPNPLKLQFLQIIFPQLIPQLKFKDPQIKNNYQYEEEFLKFNITEQMKDLFLYIESQIQGDQDLYSLYNDVFLQYNFYNRLNLHQQINDLINKQSSNLNQTGQILHKINQSLIQQKKLVSNQHLQKQQEILIFEALCGIIFETTVIESFYSRMFFRLNLRIVKENDKQHLSRILDNYYQTMRIFLQKIYNLDQLVMISESLLQLKNHTAKVFQKIKENSLDEKDYLFPIFQIISQGKDQNQIVECFQNYLNIFTNLFLEKINLDIIHKSIQSSQVQIQQKIYSYSPKDYIRQKQKLVIHKFLKTQPIPKGYEIQRSDLYPAVIFGLDLITKMQRSVDQVIFRQLAGETLREINSQLKLVAEQFDVKFDSYVFYLKNIIYLCDGLAQLGGDYIVKESELDFSETKAVLLQLITGQLRPEIQWIELRSPEKLWTYITNFFQFVYKGMPKINSYEVDWKNNLMNQKNLMLFQFVKDMTFIVAKTLIQYIRNYQYLQHKLVEEKDEQKLGQAQKDFNLLISQGQIKRSYSLFYENIIDFIQEINLKLNNFLDKNTFDQIQIQIREIIQNSLSLLSQFYIIVSKHYGGEEYEQFQFHSADEISKQIKIEYFD</sequence>
<evidence type="ECO:0000256" key="8">
    <source>
        <dbReference type="ARBA" id="ARBA00031339"/>
    </source>
</evidence>
<keyword evidence="9" id="KW-0175">Coiled coil</keyword>
<dbReference type="PANTHER" id="PTHR13302">
    <property type="entry name" value="CONSERVED OLIGOMERIC GOLGI COMPLEX COMPONENT 3"/>
    <property type="match status" value="1"/>
</dbReference>
<evidence type="ECO:0000256" key="4">
    <source>
        <dbReference type="ARBA" id="ARBA00022448"/>
    </source>
</evidence>
<comment type="subcellular location">
    <subcellularLocation>
        <location evidence="1">Golgi apparatus membrane</location>
        <topology evidence="1">Peripheral membrane protein</topology>
    </subcellularLocation>
</comment>
<dbReference type="InterPro" id="IPR048320">
    <property type="entry name" value="COG3_N"/>
</dbReference>
<evidence type="ECO:0000256" key="5">
    <source>
        <dbReference type="ARBA" id="ARBA00022927"/>
    </source>
</evidence>
<dbReference type="GO" id="GO:0006886">
    <property type="term" value="P:intracellular protein transport"/>
    <property type="evidence" value="ECO:0007669"/>
    <property type="project" value="InterPro"/>
</dbReference>
<feature type="domain" description="Conserved oligomeric Golgi complex subunit 3 N-terminal" evidence="10">
    <location>
        <begin position="62"/>
        <end position="201"/>
    </location>
</feature>
<feature type="domain" description="Conserved oligomeric Golgi complex subunit 3 C-terminal" evidence="11">
    <location>
        <begin position="283"/>
        <end position="642"/>
    </location>
</feature>
<keyword evidence="13" id="KW-1185">Reference proteome</keyword>
<dbReference type="InterPro" id="IPR048685">
    <property type="entry name" value="COG3_C"/>
</dbReference>
<dbReference type="GO" id="GO:0017119">
    <property type="term" value="C:Golgi transport complex"/>
    <property type="evidence" value="ECO:0007669"/>
    <property type="project" value="TreeGrafter"/>
</dbReference>